<name>A0A929PWV3_9SPHI</name>
<protein>
    <submittedName>
        <fullName evidence="1">Uncharacterized protein</fullName>
    </submittedName>
</protein>
<dbReference type="AlphaFoldDB" id="A0A929PWV3"/>
<dbReference type="EMBL" id="JADFFL010000004">
    <property type="protein sequence ID" value="MBE9662524.1"/>
    <property type="molecule type" value="Genomic_DNA"/>
</dbReference>
<gene>
    <name evidence="1" type="ORF">IRJ16_11580</name>
</gene>
<organism evidence="1 2">
    <name type="scientific">Mucilaginibacter myungsuensis</name>
    <dbReference type="NCBI Taxonomy" id="649104"/>
    <lineage>
        <taxon>Bacteria</taxon>
        <taxon>Pseudomonadati</taxon>
        <taxon>Bacteroidota</taxon>
        <taxon>Sphingobacteriia</taxon>
        <taxon>Sphingobacteriales</taxon>
        <taxon>Sphingobacteriaceae</taxon>
        <taxon>Mucilaginibacter</taxon>
    </lineage>
</organism>
<reference evidence="1" key="1">
    <citation type="submission" date="2020-10" db="EMBL/GenBank/DDBJ databases">
        <title>Mucilaginibacter mali sp. nov., isolated from rhizosphere soil of apple orchard.</title>
        <authorList>
            <person name="Lee J.-S."/>
            <person name="Kim H.S."/>
            <person name="Kim J.-S."/>
        </authorList>
    </citation>
    <scope>NUCLEOTIDE SEQUENCE</scope>
    <source>
        <strain evidence="1">KCTC 22746</strain>
    </source>
</reference>
<comment type="caution">
    <text evidence="1">The sequence shown here is derived from an EMBL/GenBank/DDBJ whole genome shotgun (WGS) entry which is preliminary data.</text>
</comment>
<evidence type="ECO:0000313" key="2">
    <source>
        <dbReference type="Proteomes" id="UP000622475"/>
    </source>
</evidence>
<accession>A0A929PWV3</accession>
<dbReference type="Proteomes" id="UP000622475">
    <property type="component" value="Unassembled WGS sequence"/>
</dbReference>
<sequence length="130" mass="14477">MKHIISLITFVIGFSLSGICQKNKPQSYNIKDITISKKAVEICGVVDRVDYFAQTKLVVLTMFSDDSSKRLQVFCKLGKCRSDDQKIKLIKKFAPLCITGSVVSTKTGFKMTVTDKTQIIDVLDAKPIPN</sequence>
<keyword evidence="2" id="KW-1185">Reference proteome</keyword>
<dbReference type="RefSeq" id="WP_194111743.1">
    <property type="nucleotide sequence ID" value="NZ_JADFFL010000004.1"/>
</dbReference>
<proteinExistence type="predicted"/>
<evidence type="ECO:0000313" key="1">
    <source>
        <dbReference type="EMBL" id="MBE9662524.1"/>
    </source>
</evidence>